<feature type="region of interest" description="Disordered" evidence="1">
    <location>
        <begin position="1"/>
        <end position="97"/>
    </location>
</feature>
<dbReference type="InterPro" id="IPR045096">
    <property type="entry name" value="EDR2-like"/>
</dbReference>
<dbReference type="EMBL" id="BEYU01000058">
    <property type="protein sequence ID" value="GBG29452.1"/>
    <property type="molecule type" value="Genomic_DNA"/>
</dbReference>
<dbReference type="Pfam" id="PF07059">
    <property type="entry name" value="EDR2_C"/>
    <property type="match status" value="1"/>
</dbReference>
<evidence type="ECO:0000259" key="2">
    <source>
        <dbReference type="Pfam" id="PF07059"/>
    </source>
</evidence>
<dbReference type="AlphaFoldDB" id="A0A2R5GET5"/>
<gene>
    <name evidence="3" type="ORF">FCC1311_056732</name>
</gene>
<comment type="caution">
    <text evidence="3">The sequence shown here is derived from an EMBL/GenBank/DDBJ whole genome shotgun (WGS) entry which is preliminary data.</text>
</comment>
<sequence>MADAGAGANGGETGKQEPAATLCASTTTSCPPWDIGAPKPYVYEDRVNGELEDDGASSAAAEATDDEEDEDVNTAQNAEAAETTANGEDGTADSGLTNMWTNLPASKFKLRGPGYLAENTTNNTKLKVPSASAAYSCVGLNVFIAKYDLRHAAEKVASLKQYLATRLEEDAKLESEDPGLQGDAPPYLIYSWVFSNFFKTEYTAVVHVCRRAIKIDSKGEGEDPKLDKVFSNWLAASDEEKSAKLKYCPQFSQTSTHLLKTIDALGGQRPVIIGKKLTASYYRGENYVEIDLDVGSSTVASMLNGIALKSSGHLVVDEAVCIEGQSEEELPERALFAVRWDHCSIADCGNTLNEHGDVISS</sequence>
<protein>
    <submittedName>
        <fullName evidence="3">Protein ENHANCED DISEASE RESISTANCE 2-like</fullName>
    </submittedName>
</protein>
<proteinExistence type="predicted"/>
<dbReference type="PANTHER" id="PTHR12136">
    <property type="entry name" value="ENHANCED DISEASE RESISTANCE-RELATED"/>
    <property type="match status" value="1"/>
</dbReference>
<feature type="compositionally biased region" description="Low complexity" evidence="1">
    <location>
        <begin position="73"/>
        <end position="89"/>
    </location>
</feature>
<dbReference type="PANTHER" id="PTHR12136:SF41">
    <property type="entry name" value="PLECKSTRIN HOMOLOGY (PH) AND LIPID-BINDING START DOMAINS-CONTAINING PROTEIN"/>
    <property type="match status" value="1"/>
</dbReference>
<feature type="compositionally biased region" description="Low complexity" evidence="1">
    <location>
        <begin position="18"/>
        <end position="32"/>
    </location>
</feature>
<accession>A0A2R5GET5</accession>
<evidence type="ECO:0000256" key="1">
    <source>
        <dbReference type="SAM" id="MobiDB-lite"/>
    </source>
</evidence>
<dbReference type="InterPro" id="IPR009769">
    <property type="entry name" value="EDR2_C"/>
</dbReference>
<keyword evidence="4" id="KW-1185">Reference proteome</keyword>
<dbReference type="OrthoDB" id="9970435at2759"/>
<dbReference type="InParanoid" id="A0A2R5GET5"/>
<name>A0A2R5GET5_9STRA</name>
<feature type="domain" description="Protein ENHANCED DISEASE RESISTANCE 2 C-terminal" evidence="2">
    <location>
        <begin position="100"/>
        <end position="342"/>
    </location>
</feature>
<dbReference type="Proteomes" id="UP000241890">
    <property type="component" value="Unassembled WGS sequence"/>
</dbReference>
<feature type="compositionally biased region" description="Acidic residues" evidence="1">
    <location>
        <begin position="63"/>
        <end position="72"/>
    </location>
</feature>
<reference evidence="3 4" key="1">
    <citation type="submission" date="2017-12" db="EMBL/GenBank/DDBJ databases">
        <title>Sequencing, de novo assembly and annotation of complete genome of a new Thraustochytrid species, strain FCC1311.</title>
        <authorList>
            <person name="Sedici K."/>
            <person name="Godart F."/>
            <person name="Aiese Cigliano R."/>
            <person name="Sanseverino W."/>
            <person name="Barakat M."/>
            <person name="Ortet P."/>
            <person name="Marechal E."/>
            <person name="Cagnac O."/>
            <person name="Amato A."/>
        </authorList>
    </citation>
    <scope>NUCLEOTIDE SEQUENCE [LARGE SCALE GENOMIC DNA]</scope>
</reference>
<organism evidence="3 4">
    <name type="scientific">Hondaea fermentalgiana</name>
    <dbReference type="NCBI Taxonomy" id="2315210"/>
    <lineage>
        <taxon>Eukaryota</taxon>
        <taxon>Sar</taxon>
        <taxon>Stramenopiles</taxon>
        <taxon>Bigyra</taxon>
        <taxon>Labyrinthulomycetes</taxon>
        <taxon>Thraustochytrida</taxon>
        <taxon>Thraustochytriidae</taxon>
        <taxon>Hondaea</taxon>
    </lineage>
</organism>
<evidence type="ECO:0000313" key="4">
    <source>
        <dbReference type="Proteomes" id="UP000241890"/>
    </source>
</evidence>
<evidence type="ECO:0000313" key="3">
    <source>
        <dbReference type="EMBL" id="GBG29452.1"/>
    </source>
</evidence>